<evidence type="ECO:0000313" key="2">
    <source>
        <dbReference type="Proteomes" id="UP000215086"/>
    </source>
</evidence>
<name>A0A286RCZ4_9BACT</name>
<keyword evidence="2" id="KW-1185">Reference proteome</keyword>
<proteinExistence type="predicted"/>
<evidence type="ECO:0000313" key="1">
    <source>
        <dbReference type="EMBL" id="ASV73831.1"/>
    </source>
</evidence>
<gene>
    <name evidence="1" type="ORF">THTE_1229</name>
</gene>
<sequence>MVNPGNNSAKLAAIRFVGHHLLAHVLAAACPRRIRQRFVSDVAATTF</sequence>
<protein>
    <submittedName>
        <fullName evidence="1">Uncharacterized protein</fullName>
    </submittedName>
</protein>
<dbReference type="KEGG" id="ttf:THTE_1229"/>
<dbReference type="EMBL" id="CP018477">
    <property type="protein sequence ID" value="ASV73831.1"/>
    <property type="molecule type" value="Genomic_DNA"/>
</dbReference>
<dbReference type="AlphaFoldDB" id="A0A286RCZ4"/>
<dbReference type="Proteomes" id="UP000215086">
    <property type="component" value="Chromosome"/>
</dbReference>
<accession>A0A286RCZ4</accession>
<reference evidence="1 2" key="1">
    <citation type="journal article" name="Front. Microbiol.">
        <title>Sugar Metabolism of the First Thermophilic Planctomycete Thermogutta terrifontis: Comparative Genomic and Transcriptomic Approaches.</title>
        <authorList>
            <person name="Elcheninov A.G."/>
            <person name="Menzel P."/>
            <person name="Gudbergsdottir S.R."/>
            <person name="Slesarev A.I."/>
            <person name="Kadnikov V.V."/>
            <person name="Krogh A."/>
            <person name="Bonch-Osmolovskaya E.A."/>
            <person name="Peng X."/>
            <person name="Kublanov I.V."/>
        </authorList>
    </citation>
    <scope>NUCLEOTIDE SEQUENCE [LARGE SCALE GENOMIC DNA]</scope>
    <source>
        <strain evidence="1 2">R1</strain>
    </source>
</reference>
<organism evidence="1 2">
    <name type="scientific">Thermogutta terrifontis</name>
    <dbReference type="NCBI Taxonomy" id="1331910"/>
    <lineage>
        <taxon>Bacteria</taxon>
        <taxon>Pseudomonadati</taxon>
        <taxon>Planctomycetota</taxon>
        <taxon>Planctomycetia</taxon>
        <taxon>Pirellulales</taxon>
        <taxon>Thermoguttaceae</taxon>
        <taxon>Thermogutta</taxon>
    </lineage>
</organism>